<dbReference type="STRING" id="1423813.FC26_GL000140"/>
<comment type="caution">
    <text evidence="1">The sequence shown here is derived from an EMBL/GenBank/DDBJ whole genome shotgun (WGS) entry which is preliminary data.</text>
</comment>
<evidence type="ECO:0000313" key="2">
    <source>
        <dbReference type="Proteomes" id="UP000051733"/>
    </source>
</evidence>
<sequence>MFVFPFIITKNDGQMFSLLYENAIISADDPQMTKMDAKRADFNFKAFFIVFDKNAKIHKTGYKVGK</sequence>
<proteinExistence type="predicted"/>
<dbReference type="AlphaFoldDB" id="A0A0R2A0P8"/>
<organism evidence="1 2">
    <name type="scientific">Paucilactobacillus vaccinostercus DSM 20634</name>
    <dbReference type="NCBI Taxonomy" id="1423813"/>
    <lineage>
        <taxon>Bacteria</taxon>
        <taxon>Bacillati</taxon>
        <taxon>Bacillota</taxon>
        <taxon>Bacilli</taxon>
        <taxon>Lactobacillales</taxon>
        <taxon>Lactobacillaceae</taxon>
        <taxon>Paucilactobacillus</taxon>
    </lineage>
</organism>
<gene>
    <name evidence="1" type="ORF">FC26_GL000140</name>
</gene>
<dbReference type="Proteomes" id="UP000051733">
    <property type="component" value="Unassembled WGS sequence"/>
</dbReference>
<keyword evidence="2" id="KW-1185">Reference proteome</keyword>
<protein>
    <submittedName>
        <fullName evidence="1">Uncharacterized protein</fullName>
    </submittedName>
</protein>
<evidence type="ECO:0000313" key="1">
    <source>
        <dbReference type="EMBL" id="KRM60664.1"/>
    </source>
</evidence>
<name>A0A0R2A0P8_9LACO</name>
<accession>A0A0R2A0P8</accession>
<dbReference type="PATRIC" id="fig|1423813.3.peg.152"/>
<dbReference type="EMBL" id="AYYY01000061">
    <property type="protein sequence ID" value="KRM60664.1"/>
    <property type="molecule type" value="Genomic_DNA"/>
</dbReference>
<reference evidence="1 2" key="1">
    <citation type="journal article" date="2015" name="Genome Announc.">
        <title>Expanding the biotechnology potential of lactobacilli through comparative genomics of 213 strains and associated genera.</title>
        <authorList>
            <person name="Sun Z."/>
            <person name="Harris H.M."/>
            <person name="McCann A."/>
            <person name="Guo C."/>
            <person name="Argimon S."/>
            <person name="Zhang W."/>
            <person name="Yang X."/>
            <person name="Jeffery I.B."/>
            <person name="Cooney J.C."/>
            <person name="Kagawa T.F."/>
            <person name="Liu W."/>
            <person name="Song Y."/>
            <person name="Salvetti E."/>
            <person name="Wrobel A."/>
            <person name="Rasinkangas P."/>
            <person name="Parkhill J."/>
            <person name="Rea M.C."/>
            <person name="O'Sullivan O."/>
            <person name="Ritari J."/>
            <person name="Douillard F.P."/>
            <person name="Paul Ross R."/>
            <person name="Yang R."/>
            <person name="Briner A.E."/>
            <person name="Felis G.E."/>
            <person name="de Vos W.M."/>
            <person name="Barrangou R."/>
            <person name="Klaenhammer T.R."/>
            <person name="Caufield P.W."/>
            <person name="Cui Y."/>
            <person name="Zhang H."/>
            <person name="O'Toole P.W."/>
        </authorList>
    </citation>
    <scope>NUCLEOTIDE SEQUENCE [LARGE SCALE GENOMIC DNA]</scope>
    <source>
        <strain evidence="1 2">DSM 20634</strain>
    </source>
</reference>